<feature type="region of interest" description="Disordered" evidence="2">
    <location>
        <begin position="644"/>
        <end position="685"/>
    </location>
</feature>
<feature type="region of interest" description="Disordered" evidence="2">
    <location>
        <begin position="1044"/>
        <end position="1142"/>
    </location>
</feature>
<feature type="compositionally biased region" description="Polar residues" evidence="2">
    <location>
        <begin position="988"/>
        <end position="1004"/>
    </location>
</feature>
<feature type="compositionally biased region" description="Low complexity" evidence="2">
    <location>
        <begin position="905"/>
        <end position="916"/>
    </location>
</feature>
<keyword evidence="1" id="KW-0175">Coiled coil</keyword>
<feature type="compositionally biased region" description="Basic and acidic residues" evidence="2">
    <location>
        <begin position="437"/>
        <end position="446"/>
    </location>
</feature>
<dbReference type="VEuPathDB" id="CryptoDB:Cvel_11308"/>
<organism evidence="3">
    <name type="scientific">Chromera velia CCMP2878</name>
    <dbReference type="NCBI Taxonomy" id="1169474"/>
    <lineage>
        <taxon>Eukaryota</taxon>
        <taxon>Sar</taxon>
        <taxon>Alveolata</taxon>
        <taxon>Colpodellida</taxon>
        <taxon>Chromeraceae</taxon>
        <taxon>Chromera</taxon>
    </lineage>
</organism>
<feature type="compositionally biased region" description="Pro residues" evidence="2">
    <location>
        <begin position="917"/>
        <end position="939"/>
    </location>
</feature>
<feature type="compositionally biased region" description="Acidic residues" evidence="2">
    <location>
        <begin position="1271"/>
        <end position="1286"/>
    </location>
</feature>
<feature type="region of interest" description="Disordered" evidence="2">
    <location>
        <begin position="1"/>
        <end position="85"/>
    </location>
</feature>
<feature type="compositionally biased region" description="Pro residues" evidence="2">
    <location>
        <begin position="415"/>
        <end position="436"/>
    </location>
</feature>
<sequence length="1564" mass="170923">MHAEIQVEVEAAGFPIRAEEEEEEGDDVFPTHLTFAGTDPEEEEETEREGPGEDPVSPPFQSPNEQTRAQTTDTPGNRHDRLMQNIFRHRPFFPVESFLRAFRDQTLQEEESMRREAEMAHVSRQLAAEREREREGDLGRSPTPPEGRRSSRARSRRHRSVHPNTEERGIKPATEQRVPVVRRVFQRFFGGPVRTHSTAVDTDAAAAAAAGGAAGSPDTTRGPHTLMAWWKRRLGVQEAAAEGDNPDGPHPDTWAEAEQDLSNVSWSSPTPFGAEAEDVFSALPESRGSAGAAASEAFARETTVTAESQKTKWYSDLWGHGEEDSSSKSNSPVSDCEGQKTPTPPLGSHSESHLNKLAPTGSFITPLSSVLPSKVSSRTRRPLSAGDRPRFWAAVGAPLSLSDGHLPAEKQTDFPPCPEPPFPGPVPHSPVPPPPDQKGKEKEGNRRGGRGALRGLRIRSQVRQRREKEKEKQEERKEIHSSIEQPGGCGVFSPKVHLSLSVSHSRSEGNLNHLKGNDRKTEIPPDTCTTSAREKDKKPMTEKREKTSDSLPLPLQRTTPHNFQRKRRSRRCSRGGRSRGPLPYAPHPSLSLPLSLPAAPPSADSRRTQASAMMRTPTKAESQGAEHSRGIIEVSSAVQPQTCASCSSRGASQRPAGGGAKEEEKEEEVVKKGSKGPKTSAPLSSCLSANGAQEVQHLLERIRNLEEIRLVGEETEMRSMRLELRGLQDQAEQWRTEVSEYRGELRRLGDLRAALSGEVETLEKGMSDRVEDARERLLMMSHSHGVENEEPSSSSSSSLSIEQLEAILRAAKGGGAAAQKEKEINVKDSEQQTTGMGGAIPQAQQKTPNQDGSPDVQKEKESAPLRRDSAEMHSRDTDRLRMAAPQQRMVSSKGEGVSRLREPKASLPLPAAAAPPSSLPPPPADPAAPPRTPQEPPRAPSSRSSTRQQLLGRTTRRQNRRGGKEDGVGETKGERLERKPTSRERALQQRQSNVIHSQSQNRSASKWRPPKEYTNIPGGGPVIRSQRSISNGLSAALRRFAISFPSAENAATKGIRHPSGKRIKSLNRPSDFDSSPALYERPNVKKPTKSPRLSYHQPSRSLKRSSNQGSLSAGPTRRPPPLMHAKERQMPPNPSSPLKFKWDKRKRTNEWNPEAYCIPPHPGIEALDFIAEDATSLLPPKNAPAWMAKKWSKSRKAPPPSSSDEFWEASCPAFAPPLPLSHPRASGHPHASLSVSQKQPHPITRHDSRSDVASSVMPPLRFCPPRPPFDSVDETGAEGEKEEEESDFPHLLLDSISQAPPPSLPPPIVLRPPSDLPPTLSLSLEPPHQSATLSSAHPHDEEGKGMQVELQGPLSEDPPARGRRSRERRGASSRTPRTTQQVRPAIPPPIPFIFSETDLQERQSHNSHNRPRLGVLGRRRQMCFSLKAGRARKSGFCVSEDDQESKIGVGPSVSTHTTTQRQATATAASAAGGIDLLSPCSANIIGQFRHQLKEAGMVRPPPLPPSLRQCTLQQRSPRDPVGVTLSPRGGGSSLLCMDFLSPSAPSSPLLYGSLSPSGASALSP</sequence>
<feature type="compositionally biased region" description="Basic and acidic residues" evidence="2">
    <location>
        <begin position="111"/>
        <end position="138"/>
    </location>
</feature>
<proteinExistence type="predicted"/>
<feature type="compositionally biased region" description="Basic and acidic residues" evidence="2">
    <location>
        <begin position="660"/>
        <end position="671"/>
    </location>
</feature>
<feature type="region of interest" description="Disordered" evidence="2">
    <location>
        <begin position="812"/>
        <end position="1027"/>
    </location>
</feature>
<feature type="compositionally biased region" description="Basic and acidic residues" evidence="2">
    <location>
        <begin position="962"/>
        <end position="987"/>
    </location>
</feature>
<feature type="coiled-coil region" evidence="1">
    <location>
        <begin position="710"/>
        <end position="744"/>
    </location>
</feature>
<feature type="compositionally biased region" description="Basic residues" evidence="2">
    <location>
        <begin position="150"/>
        <end position="161"/>
    </location>
</feature>
<feature type="compositionally biased region" description="Basic and acidic residues" evidence="2">
    <location>
        <begin position="856"/>
        <end position="881"/>
    </location>
</feature>
<feature type="region of interest" description="Disordered" evidence="2">
    <location>
        <begin position="1217"/>
        <end position="1389"/>
    </location>
</feature>
<reference evidence="3" key="1">
    <citation type="submission" date="2014-11" db="EMBL/GenBank/DDBJ databases">
        <title>Molecular phylogeny of cliff fern family Woodsiaceae with morphological implications.</title>
        <authorList>
            <person name="Shao Y.-Z."/>
            <person name="Wei R."/>
            <person name="Zhang X.-C."/>
        </authorList>
    </citation>
    <scope>NUCLEOTIDE SEQUENCE</scope>
</reference>
<feature type="compositionally biased region" description="Polar residues" evidence="2">
    <location>
        <begin position="1096"/>
        <end position="1113"/>
    </location>
</feature>
<dbReference type="EMBL" id="CDMZ01005269">
    <property type="protein sequence ID" value="CUC10703.1"/>
    <property type="molecule type" value="Genomic_DNA"/>
</dbReference>
<feature type="region of interest" description="Disordered" evidence="2">
    <location>
        <begin position="317"/>
        <end position="628"/>
    </location>
</feature>
<feature type="compositionally biased region" description="Polar residues" evidence="2">
    <location>
        <begin position="62"/>
        <end position="75"/>
    </location>
</feature>
<protein>
    <submittedName>
        <fullName evidence="3">Uncharacterized protein</fullName>
    </submittedName>
</protein>
<evidence type="ECO:0000256" key="2">
    <source>
        <dbReference type="SAM" id="MobiDB-lite"/>
    </source>
</evidence>
<feature type="compositionally biased region" description="Basic and acidic residues" evidence="2">
    <location>
        <begin position="819"/>
        <end position="830"/>
    </location>
</feature>
<feature type="region of interest" description="Disordered" evidence="2">
    <location>
        <begin position="110"/>
        <end position="175"/>
    </location>
</feature>
<feature type="compositionally biased region" description="Low complexity" evidence="2">
    <location>
        <begin position="579"/>
        <end position="603"/>
    </location>
</feature>
<feature type="compositionally biased region" description="Low complexity" evidence="2">
    <location>
        <begin position="940"/>
        <end position="953"/>
    </location>
</feature>
<feature type="compositionally biased region" description="Polar residues" evidence="2">
    <location>
        <begin position="842"/>
        <end position="852"/>
    </location>
</feature>
<feature type="compositionally biased region" description="Pro residues" evidence="2">
    <location>
        <begin position="1299"/>
        <end position="1316"/>
    </location>
</feature>
<accession>A0A0K6SAU9</accession>
<feature type="compositionally biased region" description="Basic and acidic residues" evidence="2">
    <location>
        <begin position="532"/>
        <end position="548"/>
    </location>
</feature>
<feature type="compositionally biased region" description="Basic and acidic residues" evidence="2">
    <location>
        <begin position="464"/>
        <end position="481"/>
    </location>
</feature>
<feature type="compositionally biased region" description="Basic residues" evidence="2">
    <location>
        <begin position="1054"/>
        <end position="1065"/>
    </location>
</feature>
<evidence type="ECO:0000256" key="1">
    <source>
        <dbReference type="SAM" id="Coils"/>
    </source>
</evidence>
<feature type="compositionally biased region" description="Basic residues" evidence="2">
    <location>
        <begin position="563"/>
        <end position="577"/>
    </location>
</feature>
<evidence type="ECO:0000313" key="3">
    <source>
        <dbReference type="EMBL" id="CUC10703.1"/>
    </source>
</evidence>
<gene>
    <name evidence="3" type="ORF">Cvel_11308.t1.CR1</name>
</gene>
<feature type="compositionally biased region" description="Low complexity" evidence="2">
    <location>
        <begin position="1317"/>
        <end position="1327"/>
    </location>
</feature>
<name>A0A0K6SAU9_9ALVE</name>
<feature type="compositionally biased region" description="Low complexity" evidence="2">
    <location>
        <begin position="366"/>
        <end position="376"/>
    </location>
</feature>